<dbReference type="EnsemblPlants" id="AVESA.00010b.r2.6AG1010930.1">
    <property type="protein sequence ID" value="AVESA.00010b.r2.6AG1010930.1.CDS.1"/>
    <property type="gene ID" value="AVESA.00010b.r2.6AG1010930"/>
</dbReference>
<reference evidence="1" key="2">
    <citation type="submission" date="2025-09" db="UniProtKB">
        <authorList>
            <consortium name="EnsemblPlants"/>
        </authorList>
    </citation>
    <scope>IDENTIFICATION</scope>
</reference>
<accession>A0ACD5YPH5</accession>
<keyword evidence="2" id="KW-1185">Reference proteome</keyword>
<proteinExistence type="predicted"/>
<dbReference type="Proteomes" id="UP001732700">
    <property type="component" value="Chromosome 6A"/>
</dbReference>
<protein>
    <submittedName>
        <fullName evidence="1">Uncharacterized protein</fullName>
    </submittedName>
</protein>
<organism evidence="1 2">
    <name type="scientific">Avena sativa</name>
    <name type="common">Oat</name>
    <dbReference type="NCBI Taxonomy" id="4498"/>
    <lineage>
        <taxon>Eukaryota</taxon>
        <taxon>Viridiplantae</taxon>
        <taxon>Streptophyta</taxon>
        <taxon>Embryophyta</taxon>
        <taxon>Tracheophyta</taxon>
        <taxon>Spermatophyta</taxon>
        <taxon>Magnoliopsida</taxon>
        <taxon>Liliopsida</taxon>
        <taxon>Poales</taxon>
        <taxon>Poaceae</taxon>
        <taxon>BOP clade</taxon>
        <taxon>Pooideae</taxon>
        <taxon>Poodae</taxon>
        <taxon>Poeae</taxon>
        <taxon>Poeae Chloroplast Group 1 (Aveneae type)</taxon>
        <taxon>Aveninae</taxon>
        <taxon>Avena</taxon>
    </lineage>
</organism>
<reference evidence="1" key="1">
    <citation type="submission" date="2021-05" db="EMBL/GenBank/DDBJ databases">
        <authorList>
            <person name="Scholz U."/>
            <person name="Mascher M."/>
            <person name="Fiebig A."/>
        </authorList>
    </citation>
    <scope>NUCLEOTIDE SEQUENCE [LARGE SCALE GENOMIC DNA]</scope>
</reference>
<evidence type="ECO:0000313" key="2">
    <source>
        <dbReference type="Proteomes" id="UP001732700"/>
    </source>
</evidence>
<evidence type="ECO:0000313" key="1">
    <source>
        <dbReference type="EnsemblPlants" id="AVESA.00010b.r2.6AG1010930.1.CDS.1"/>
    </source>
</evidence>
<sequence>MPDSAHGMQTLKAPKLVSSSSSATAAAPPAPAPASGYRKMLNWNDTMVFDSAVLGGGDVLVFAKGPNRWQGVIRTPAANVQCIYHGDTDGSEAAVPAITSGQQVIRCPPPPPPLVSGNIDIHVTLALNGKEPVPSLATYEPHKAGLSVAPQRNLICACTMVRNVAKFLHEWVLYHSSIGVGQFFLYDNGSEDDLIDQVARLRATGINILTVSWPWTKTQEAGLSHCAAMHRNSCQWMAFIDVDEFIFSPDWIKFEKPSKSMLEALVPVDPHVGQVYFPCYDFGPSGQTAHPREGVCQGYTCRLDKPQRHKSLVLLDAVADSFVNSVHHFSLKAGFHFAWNLLVHVNHYKYQAWVEFKSKFKRRVSTFVPDWSDPVNLQSRDRAPGLGVDPIEPVGWADSFCEIKDETMHEASVRWFGIGLGAHGSKTKAKSEGSHGTHTGDIAPSPSL</sequence>
<name>A0ACD5YPH5_AVESA</name>